<dbReference type="Proteomes" id="UP000024635">
    <property type="component" value="Unassembled WGS sequence"/>
</dbReference>
<reference evidence="3" key="1">
    <citation type="journal article" date="2015" name="Nat. Genet.">
        <title>The genome and transcriptome of the zoonotic hookworm Ancylostoma ceylanicum identify infection-specific gene families.</title>
        <authorList>
            <person name="Schwarz E.M."/>
            <person name="Hu Y."/>
            <person name="Antoshechkin I."/>
            <person name="Miller M.M."/>
            <person name="Sternberg P.W."/>
            <person name="Aroian R.V."/>
        </authorList>
    </citation>
    <scope>NUCLEOTIDE SEQUENCE</scope>
    <source>
        <strain evidence="3">HY135</strain>
    </source>
</reference>
<organism evidence="2 3">
    <name type="scientific">Ancylostoma ceylanicum</name>
    <dbReference type="NCBI Taxonomy" id="53326"/>
    <lineage>
        <taxon>Eukaryota</taxon>
        <taxon>Metazoa</taxon>
        <taxon>Ecdysozoa</taxon>
        <taxon>Nematoda</taxon>
        <taxon>Chromadorea</taxon>
        <taxon>Rhabditida</taxon>
        <taxon>Rhabditina</taxon>
        <taxon>Rhabditomorpha</taxon>
        <taxon>Strongyloidea</taxon>
        <taxon>Ancylostomatidae</taxon>
        <taxon>Ancylostomatinae</taxon>
        <taxon>Ancylostoma</taxon>
    </lineage>
</organism>
<keyword evidence="1" id="KW-1133">Transmembrane helix</keyword>
<feature type="transmembrane region" description="Helical" evidence="1">
    <location>
        <begin position="68"/>
        <end position="84"/>
    </location>
</feature>
<protein>
    <submittedName>
        <fullName evidence="2">Uncharacterized protein</fullName>
    </submittedName>
</protein>
<dbReference type="EMBL" id="JARK01001349">
    <property type="protein sequence ID" value="EYC24854.1"/>
    <property type="molecule type" value="Genomic_DNA"/>
</dbReference>
<dbReference type="AlphaFoldDB" id="A0A016VB06"/>
<keyword evidence="1" id="KW-0812">Transmembrane</keyword>
<feature type="transmembrane region" description="Helical" evidence="1">
    <location>
        <begin position="28"/>
        <end position="48"/>
    </location>
</feature>
<accession>A0A016VB06</accession>
<keyword evidence="1" id="KW-0472">Membrane</keyword>
<evidence type="ECO:0000313" key="2">
    <source>
        <dbReference type="EMBL" id="EYC24854.1"/>
    </source>
</evidence>
<proteinExistence type="predicted"/>
<gene>
    <name evidence="2" type="primary">Acey_s0013.g2138</name>
    <name evidence="2" type="ORF">Y032_0013g2138</name>
</gene>
<evidence type="ECO:0000256" key="1">
    <source>
        <dbReference type="SAM" id="Phobius"/>
    </source>
</evidence>
<evidence type="ECO:0000313" key="3">
    <source>
        <dbReference type="Proteomes" id="UP000024635"/>
    </source>
</evidence>
<sequence>MATFPVAQFLLNLLDLRYVQVPFMVRKFSMLSAVFFSTFQCLVFSAPITISNRRSLVVHRVSHRSAQLLHPFLLFYIFLLHVPVSSPSLW</sequence>
<comment type="caution">
    <text evidence="2">The sequence shown here is derived from an EMBL/GenBank/DDBJ whole genome shotgun (WGS) entry which is preliminary data.</text>
</comment>
<keyword evidence="3" id="KW-1185">Reference proteome</keyword>
<name>A0A016VB06_9BILA</name>